<name>A0AAN8XGQ4_HALRR</name>
<keyword evidence="3 5" id="KW-0106">Calcium</keyword>
<keyword evidence="2" id="KW-0677">Repeat</keyword>
<feature type="domain" description="Cadherin" evidence="8">
    <location>
        <begin position="256"/>
        <end position="360"/>
    </location>
</feature>
<evidence type="ECO:0000256" key="5">
    <source>
        <dbReference type="PROSITE-ProRule" id="PRU00043"/>
    </source>
</evidence>
<dbReference type="PROSITE" id="PS50268">
    <property type="entry name" value="CADHERIN_2"/>
    <property type="match status" value="3"/>
</dbReference>
<dbReference type="SUPFAM" id="SSF49313">
    <property type="entry name" value="Cadherin-like"/>
    <property type="match status" value="3"/>
</dbReference>
<dbReference type="InterPro" id="IPR039808">
    <property type="entry name" value="Cadherin"/>
</dbReference>
<keyword evidence="7" id="KW-0812">Transmembrane</keyword>
<comment type="subcellular location">
    <subcellularLocation>
        <location evidence="1">Membrane</location>
    </subcellularLocation>
</comment>
<feature type="region of interest" description="Disordered" evidence="6">
    <location>
        <begin position="664"/>
        <end position="747"/>
    </location>
</feature>
<feature type="domain" description="Cadherin" evidence="8">
    <location>
        <begin position="86"/>
        <end position="130"/>
    </location>
</feature>
<gene>
    <name evidence="9" type="ORF">SK128_002629</name>
</gene>
<dbReference type="PANTHER" id="PTHR24027:SF438">
    <property type="entry name" value="CADHERIN 23"/>
    <property type="match status" value="1"/>
</dbReference>
<dbReference type="GO" id="GO:0008013">
    <property type="term" value="F:beta-catenin binding"/>
    <property type="evidence" value="ECO:0007669"/>
    <property type="project" value="TreeGrafter"/>
</dbReference>
<evidence type="ECO:0000256" key="4">
    <source>
        <dbReference type="ARBA" id="ARBA00023136"/>
    </source>
</evidence>
<evidence type="ECO:0000256" key="6">
    <source>
        <dbReference type="SAM" id="MobiDB-lite"/>
    </source>
</evidence>
<keyword evidence="4 7" id="KW-0472">Membrane</keyword>
<feature type="domain" description="Cadherin" evidence="8">
    <location>
        <begin position="129"/>
        <end position="256"/>
    </location>
</feature>
<reference evidence="9 10" key="1">
    <citation type="submission" date="2023-11" db="EMBL/GenBank/DDBJ databases">
        <title>Halocaridina rubra genome assembly.</title>
        <authorList>
            <person name="Smith C."/>
        </authorList>
    </citation>
    <scope>NUCLEOTIDE SEQUENCE [LARGE SCALE GENOMIC DNA]</scope>
    <source>
        <strain evidence="9">EP-1</strain>
        <tissue evidence="9">Whole</tissue>
    </source>
</reference>
<feature type="transmembrane region" description="Helical" evidence="7">
    <location>
        <begin position="586"/>
        <end position="612"/>
    </location>
</feature>
<dbReference type="SMART" id="SM00112">
    <property type="entry name" value="CA"/>
    <property type="match status" value="3"/>
</dbReference>
<feature type="compositionally biased region" description="Basic and acidic residues" evidence="6">
    <location>
        <begin position="687"/>
        <end position="707"/>
    </location>
</feature>
<evidence type="ECO:0000259" key="8">
    <source>
        <dbReference type="PROSITE" id="PS50268"/>
    </source>
</evidence>
<evidence type="ECO:0000313" key="10">
    <source>
        <dbReference type="Proteomes" id="UP001381693"/>
    </source>
</evidence>
<dbReference type="Proteomes" id="UP001381693">
    <property type="component" value="Unassembled WGS sequence"/>
</dbReference>
<dbReference type="CDD" id="cd11304">
    <property type="entry name" value="Cadherin_repeat"/>
    <property type="match status" value="1"/>
</dbReference>
<dbReference type="EMBL" id="JAXCGZ010007653">
    <property type="protein sequence ID" value="KAK7078830.1"/>
    <property type="molecule type" value="Genomic_DNA"/>
</dbReference>
<organism evidence="9 10">
    <name type="scientific">Halocaridina rubra</name>
    <name type="common">Hawaiian red shrimp</name>
    <dbReference type="NCBI Taxonomy" id="373956"/>
    <lineage>
        <taxon>Eukaryota</taxon>
        <taxon>Metazoa</taxon>
        <taxon>Ecdysozoa</taxon>
        <taxon>Arthropoda</taxon>
        <taxon>Crustacea</taxon>
        <taxon>Multicrustacea</taxon>
        <taxon>Malacostraca</taxon>
        <taxon>Eumalacostraca</taxon>
        <taxon>Eucarida</taxon>
        <taxon>Decapoda</taxon>
        <taxon>Pleocyemata</taxon>
        <taxon>Caridea</taxon>
        <taxon>Atyoidea</taxon>
        <taxon>Atyidae</taxon>
        <taxon>Halocaridina</taxon>
    </lineage>
</organism>
<protein>
    <recommendedName>
        <fullName evidence="8">Cadherin domain-containing protein</fullName>
    </recommendedName>
</protein>
<dbReference type="AlphaFoldDB" id="A0AAN8XGQ4"/>
<dbReference type="PROSITE" id="PS00232">
    <property type="entry name" value="CADHERIN_1"/>
    <property type="match status" value="1"/>
</dbReference>
<dbReference type="GO" id="GO:0045296">
    <property type="term" value="F:cadherin binding"/>
    <property type="evidence" value="ECO:0007669"/>
    <property type="project" value="TreeGrafter"/>
</dbReference>
<accession>A0AAN8XGQ4</accession>
<keyword evidence="10" id="KW-1185">Reference proteome</keyword>
<dbReference type="PANTHER" id="PTHR24027">
    <property type="entry name" value="CADHERIN-23"/>
    <property type="match status" value="1"/>
</dbReference>
<dbReference type="GO" id="GO:0016477">
    <property type="term" value="P:cell migration"/>
    <property type="evidence" value="ECO:0007669"/>
    <property type="project" value="TreeGrafter"/>
</dbReference>
<evidence type="ECO:0000256" key="1">
    <source>
        <dbReference type="ARBA" id="ARBA00004370"/>
    </source>
</evidence>
<dbReference type="InterPro" id="IPR015919">
    <property type="entry name" value="Cadherin-like_sf"/>
</dbReference>
<evidence type="ECO:0000256" key="2">
    <source>
        <dbReference type="ARBA" id="ARBA00022737"/>
    </source>
</evidence>
<dbReference type="InterPro" id="IPR002126">
    <property type="entry name" value="Cadherin-like_dom"/>
</dbReference>
<dbReference type="GO" id="GO:0005509">
    <property type="term" value="F:calcium ion binding"/>
    <property type="evidence" value="ECO:0007669"/>
    <property type="project" value="UniProtKB-UniRule"/>
</dbReference>
<comment type="caution">
    <text evidence="9">The sequence shown here is derived from an EMBL/GenBank/DDBJ whole genome shotgun (WGS) entry which is preliminary data.</text>
</comment>
<dbReference type="Gene3D" id="2.60.40.60">
    <property type="entry name" value="Cadherins"/>
    <property type="match status" value="4"/>
</dbReference>
<dbReference type="GO" id="GO:0016342">
    <property type="term" value="C:catenin complex"/>
    <property type="evidence" value="ECO:0007669"/>
    <property type="project" value="TreeGrafter"/>
</dbReference>
<proteinExistence type="predicted"/>
<evidence type="ECO:0000256" key="3">
    <source>
        <dbReference type="ARBA" id="ARBA00022837"/>
    </source>
</evidence>
<sequence length="747" mass="82112">MVANVVGDTTLSKWIHSHIVLLEEASKPVTPVWGFCFLIQLRVLGGGPFSVNNDGDYRFCRYDTSCEFLDTDEITGEVTLGQSNYLDFETEPEIFCELYVNDNEGNAPSERGLAQLNITVLDVVDSPPVLAVTPGSIEENSPEDAIVGDDILAWDTDIGANIEFFIDLGSSTAQKDGEEVNINNIVDWFKIGDIGKNGQNYTATVKTGPVEIDREIVDTVFLSVVVRDLNTITGSDKDTAIFEITIIDQKDTPPILLPDFSLNVEENSVGGTTIGILQSSDGDVDDSVTFTIDDNSLVYVEKVAENEFWIYLRVNESAEIDREEQDSITVNITVTDSVGLSTWRQYLIAVIDVNDNPPNFNEDVILATFTESDSADKTVKIFEARDQDLNEVLTYSLLDDFEWHEGGPEPQPLTPFLIKTENNVASLILNFNPVGINSGYCNFTIVCQDKDNVHTSTVEGKVFAITIAYQISVLFANDLTDVQSQRSEIESIFSDVYEYECNINSISEETRRSSEAIKAGPETVVIMHFIDEAKNEPVDAEIIIETTNDQEVAQELLERMSARGLHLESVGNNVVDTQGSTNKQVLLLQILLAVVSLVLGSLLLLLLITYFVRTRKLGRQLRVAKATSFGTLSSSLNQTEMTAVPGCNKFAGEGANPMYNVEDTELRNDDNSSTSGDSVLVGVEENPDFREYREPAEESRGTHKSSSDHGSTVRSIDDVSGPSPFEGGSRTNPLMAAHFDDNGGCSE</sequence>
<dbReference type="GO" id="GO:0007156">
    <property type="term" value="P:homophilic cell adhesion via plasma membrane adhesion molecules"/>
    <property type="evidence" value="ECO:0007669"/>
    <property type="project" value="InterPro"/>
</dbReference>
<keyword evidence="7" id="KW-1133">Transmembrane helix</keyword>
<dbReference type="PRINTS" id="PR00205">
    <property type="entry name" value="CADHERIN"/>
</dbReference>
<evidence type="ECO:0000313" key="9">
    <source>
        <dbReference type="EMBL" id="KAK7078830.1"/>
    </source>
</evidence>
<evidence type="ECO:0000256" key="7">
    <source>
        <dbReference type="SAM" id="Phobius"/>
    </source>
</evidence>
<dbReference type="InterPro" id="IPR020894">
    <property type="entry name" value="Cadherin_CS"/>
</dbReference>